<organism evidence="11 12">
    <name type="scientific">Mytilus coruscus</name>
    <name type="common">Sea mussel</name>
    <dbReference type="NCBI Taxonomy" id="42192"/>
    <lineage>
        <taxon>Eukaryota</taxon>
        <taxon>Metazoa</taxon>
        <taxon>Spiralia</taxon>
        <taxon>Lophotrochozoa</taxon>
        <taxon>Mollusca</taxon>
        <taxon>Bivalvia</taxon>
        <taxon>Autobranchia</taxon>
        <taxon>Pteriomorphia</taxon>
        <taxon>Mytilida</taxon>
        <taxon>Mytiloidea</taxon>
        <taxon>Mytilidae</taxon>
        <taxon>Mytilinae</taxon>
        <taxon>Mytilus</taxon>
    </lineage>
</organism>
<reference evidence="11 12" key="1">
    <citation type="submission" date="2020-06" db="EMBL/GenBank/DDBJ databases">
        <authorList>
            <person name="Li R."/>
            <person name="Bekaert M."/>
        </authorList>
    </citation>
    <scope>NUCLEOTIDE SEQUENCE [LARGE SCALE GENOMIC DNA]</scope>
    <source>
        <strain evidence="12">wild</strain>
    </source>
</reference>
<keyword evidence="3" id="KW-0479">Metal-binding</keyword>
<evidence type="ECO:0000256" key="5">
    <source>
        <dbReference type="ARBA" id="ARBA00022833"/>
    </source>
</evidence>
<keyword evidence="5" id="KW-0862">Zinc</keyword>
<evidence type="ECO:0000256" key="8">
    <source>
        <dbReference type="SAM" id="Phobius"/>
    </source>
</evidence>
<dbReference type="InterPro" id="IPR018497">
    <property type="entry name" value="Peptidase_M13_C"/>
</dbReference>
<evidence type="ECO:0000256" key="3">
    <source>
        <dbReference type="ARBA" id="ARBA00022723"/>
    </source>
</evidence>
<evidence type="ECO:0000256" key="1">
    <source>
        <dbReference type="ARBA" id="ARBA00001947"/>
    </source>
</evidence>
<dbReference type="EMBL" id="CACVKT020006353">
    <property type="protein sequence ID" value="CAC5400963.1"/>
    <property type="molecule type" value="Genomic_DNA"/>
</dbReference>
<sequence>MSYGNSDCFTNPDMLANCNGDIKHKEMNSNHNENEKFLPHDHHKRKDPRNGMTEKRKDKKEKQKVMNNTMDVVVHVHETEGCSRRWTNREKYLLCLCSLLFFACVAFVVVAFIRDSNHVPVNYNVCISQECIKTATLLMDAMDTSVDPCADFFQYACGSWNKKHIIPEDKSSFNTFEKMLDDLQIQLKGLLEDQPNDYDTDATLKAKTLYKSCLNTSQIDRIGDKPLRLVLDRYGGWPVASKSWDPDKFDLELILGRIRKSFANVPSIVDAWVAPDDKNSTQNIIQIDQPTLGMPSREYYVYDPNSEYIESYLRFMINVAILLGADEDTAVKEMHEVFDFETQIANITKPLNERHDTGAIYKKLTLKELIQLVPKFDWMKFFSASIPVPIDETEEMVTYSPEYLVHMTEILEKADKRVIANYVIWRLVMSFVPEMTGVYSTIRSDYNKILLGVTRDKPQWQKCVEYVNDRMGMALGALFIRDNFDEESKETALKMIHNIRDAFNELLEQNLWMDKDTKEVAKEKADSMNERIGYPDFIKIPDKLNAKYEELHFDEDHYFENYLQVELYEAKKTLKDLRNPVDKNLWDQDPAVANAFYNPNTNDIVFPAGILQPPFYSARFPKSLNFGGIGVVIGHEITHGFDDKGRQYDREGNMKQWWKNETIEAFRHRAQCIIDQYSGYKLEQIGLNIDGRNTQGENIADNGGLKQAYRAYRKWVKANGEDSILPGLDLSHDQLFFLNYAQIWCGNMRDEEALQKIRTSVHSPGSIRVLGPLSNSVDFSKAYNCPIGSRMNPVKKCSVW</sequence>
<evidence type="ECO:0000313" key="11">
    <source>
        <dbReference type="EMBL" id="CAC5400963.1"/>
    </source>
</evidence>
<dbReference type="PROSITE" id="PS51885">
    <property type="entry name" value="NEPRILYSIN"/>
    <property type="match status" value="1"/>
</dbReference>
<keyword evidence="2" id="KW-0645">Protease</keyword>
<dbReference type="Proteomes" id="UP000507470">
    <property type="component" value="Unassembled WGS sequence"/>
</dbReference>
<dbReference type="PRINTS" id="PR00786">
    <property type="entry name" value="NEPRILYSIN"/>
</dbReference>
<dbReference type="GO" id="GO:0005886">
    <property type="term" value="C:plasma membrane"/>
    <property type="evidence" value="ECO:0007669"/>
    <property type="project" value="TreeGrafter"/>
</dbReference>
<accession>A0A6J8CWT1</accession>
<keyword evidence="8" id="KW-0472">Membrane</keyword>
<dbReference type="GO" id="GO:0004222">
    <property type="term" value="F:metalloendopeptidase activity"/>
    <property type="evidence" value="ECO:0007669"/>
    <property type="project" value="UniProtKB-EC"/>
</dbReference>
<feature type="domain" description="Peptidase M13 C-terminal" evidence="9">
    <location>
        <begin position="594"/>
        <end position="799"/>
    </location>
</feature>
<evidence type="ECO:0000256" key="2">
    <source>
        <dbReference type="ARBA" id="ARBA00022670"/>
    </source>
</evidence>
<dbReference type="SUPFAM" id="SSF55486">
    <property type="entry name" value="Metalloproteases ('zincins'), catalytic domain"/>
    <property type="match status" value="1"/>
</dbReference>
<feature type="domain" description="Peptidase M13 N-terminal" evidence="10">
    <location>
        <begin position="148"/>
        <end position="535"/>
    </location>
</feature>
<dbReference type="GO" id="GO:0016485">
    <property type="term" value="P:protein processing"/>
    <property type="evidence" value="ECO:0007669"/>
    <property type="project" value="TreeGrafter"/>
</dbReference>
<dbReference type="Pfam" id="PF01431">
    <property type="entry name" value="Peptidase_M13"/>
    <property type="match status" value="1"/>
</dbReference>
<evidence type="ECO:0000256" key="6">
    <source>
        <dbReference type="ARBA" id="ARBA00023049"/>
    </source>
</evidence>
<name>A0A6J8CWT1_MYTCO</name>
<gene>
    <name evidence="11" type="ORF">MCOR_35103</name>
</gene>
<evidence type="ECO:0000256" key="7">
    <source>
        <dbReference type="SAM" id="MobiDB-lite"/>
    </source>
</evidence>
<dbReference type="CDD" id="cd08662">
    <property type="entry name" value="M13"/>
    <property type="match status" value="1"/>
</dbReference>
<keyword evidence="4 11" id="KW-0378">Hydrolase</keyword>
<dbReference type="OrthoDB" id="6475849at2759"/>
<dbReference type="PANTHER" id="PTHR11733">
    <property type="entry name" value="ZINC METALLOPROTEASE FAMILY M13 NEPRILYSIN-RELATED"/>
    <property type="match status" value="1"/>
</dbReference>
<protein>
    <submittedName>
        <fullName evidence="11">MMEL1</fullName>
        <ecNumber evidence="11">3.4.24.11</ecNumber>
    </submittedName>
</protein>
<dbReference type="InterPro" id="IPR000718">
    <property type="entry name" value="Peptidase_M13"/>
</dbReference>
<keyword evidence="8" id="KW-0812">Transmembrane</keyword>
<dbReference type="InterPro" id="IPR008753">
    <property type="entry name" value="Peptidase_M13_N"/>
</dbReference>
<feature type="transmembrane region" description="Helical" evidence="8">
    <location>
        <begin position="92"/>
        <end position="113"/>
    </location>
</feature>
<proteinExistence type="predicted"/>
<evidence type="ECO:0000259" key="10">
    <source>
        <dbReference type="Pfam" id="PF05649"/>
    </source>
</evidence>
<evidence type="ECO:0000256" key="4">
    <source>
        <dbReference type="ARBA" id="ARBA00022801"/>
    </source>
</evidence>
<dbReference type="GO" id="GO:0046872">
    <property type="term" value="F:metal ion binding"/>
    <property type="evidence" value="ECO:0007669"/>
    <property type="project" value="UniProtKB-KW"/>
</dbReference>
<dbReference type="AlphaFoldDB" id="A0A6J8CWT1"/>
<feature type="compositionally biased region" description="Basic and acidic residues" evidence="7">
    <location>
        <begin position="48"/>
        <end position="64"/>
    </location>
</feature>
<evidence type="ECO:0000313" key="12">
    <source>
        <dbReference type="Proteomes" id="UP000507470"/>
    </source>
</evidence>
<evidence type="ECO:0000259" key="9">
    <source>
        <dbReference type="Pfam" id="PF01431"/>
    </source>
</evidence>
<keyword evidence="6" id="KW-0482">Metalloprotease</keyword>
<keyword evidence="8" id="KW-1133">Transmembrane helix</keyword>
<keyword evidence="12" id="KW-1185">Reference proteome</keyword>
<dbReference type="Gene3D" id="1.10.1380.10">
    <property type="entry name" value="Neutral endopeptidase , domain2"/>
    <property type="match status" value="1"/>
</dbReference>
<comment type="cofactor">
    <cofactor evidence="1">
        <name>Zn(2+)</name>
        <dbReference type="ChEBI" id="CHEBI:29105"/>
    </cofactor>
</comment>
<dbReference type="Pfam" id="PF05649">
    <property type="entry name" value="Peptidase_M13_N"/>
    <property type="match status" value="1"/>
</dbReference>
<dbReference type="InterPro" id="IPR042089">
    <property type="entry name" value="Peptidase_M13_dom_2"/>
</dbReference>
<dbReference type="InterPro" id="IPR024079">
    <property type="entry name" value="MetalloPept_cat_dom_sf"/>
</dbReference>
<dbReference type="Gene3D" id="3.40.390.10">
    <property type="entry name" value="Collagenase (Catalytic Domain)"/>
    <property type="match status" value="1"/>
</dbReference>
<dbReference type="PANTHER" id="PTHR11733:SF241">
    <property type="entry name" value="GH26575P-RELATED"/>
    <property type="match status" value="1"/>
</dbReference>
<dbReference type="EC" id="3.4.24.11" evidence="11"/>
<feature type="region of interest" description="Disordered" evidence="7">
    <location>
        <begin position="32"/>
        <end position="64"/>
    </location>
</feature>